<dbReference type="OrthoDB" id="1733656at2759"/>
<dbReference type="eggNOG" id="KOG3282">
    <property type="taxonomic scope" value="Eukaryota"/>
</dbReference>
<accession>G0RZA0</accession>
<dbReference type="FunFam" id="3.40.1490.10:FF:000001">
    <property type="entry name" value="Peptidyl-tRNA hydrolase 2"/>
    <property type="match status" value="1"/>
</dbReference>
<dbReference type="GeneID" id="18254260"/>
<keyword evidence="5" id="KW-1133">Transmembrane helix</keyword>
<gene>
    <name evidence="6" type="ORF">CTHT_0002220</name>
</gene>
<dbReference type="SUPFAM" id="SSF102462">
    <property type="entry name" value="Peptidyl-tRNA hydrolase II"/>
    <property type="match status" value="1"/>
</dbReference>
<dbReference type="HOGENOM" id="CLU_073661_0_0_1"/>
<dbReference type="RefSeq" id="XP_006690770.1">
    <property type="nucleotide sequence ID" value="XM_006690707.1"/>
</dbReference>
<dbReference type="OMA" id="DHAPNWT"/>
<evidence type="ECO:0000256" key="2">
    <source>
        <dbReference type="ARBA" id="ARBA00022801"/>
    </source>
</evidence>
<evidence type="ECO:0000313" key="6">
    <source>
        <dbReference type="EMBL" id="EGS23528.1"/>
    </source>
</evidence>
<feature type="transmembrane region" description="Helical" evidence="5">
    <location>
        <begin position="12"/>
        <end position="34"/>
    </location>
</feature>
<dbReference type="InterPro" id="IPR002833">
    <property type="entry name" value="PTH2"/>
</dbReference>
<name>G0RZA0_CHATD</name>
<dbReference type="GO" id="GO:0005829">
    <property type="term" value="C:cytosol"/>
    <property type="evidence" value="ECO:0007669"/>
    <property type="project" value="TreeGrafter"/>
</dbReference>
<evidence type="ECO:0000256" key="1">
    <source>
        <dbReference type="ARBA" id="ARBA00013260"/>
    </source>
</evidence>
<protein>
    <recommendedName>
        <fullName evidence="1">peptidyl-tRNA hydrolase</fullName>
        <ecNumber evidence="1">3.1.1.29</ecNumber>
    </recommendedName>
</protein>
<sequence length="236" mass="25628">MSTLPPHPADCVPSAVVITTSIVAFITGFGLGVYSIRGWLFFSPELRAEREANEKDPVESEESDIDENDTLLDHAPNWANGPEADRRQGLSARAGSAAVVRQPQLQGFDPREECKLVLVVRTDLGMTKGKIAAQCSHATLACYKTLYRLAQRDPECAHARMLTNWERHGQAKIAVQVKSEEELLNLQARARQLGITAEVIQDAGRTQIASGSRTVLGVGPAPKSMVDMVTGGLKLL</sequence>
<evidence type="ECO:0000256" key="3">
    <source>
        <dbReference type="ARBA" id="ARBA00038050"/>
    </source>
</evidence>
<reference evidence="6 7" key="1">
    <citation type="journal article" date="2011" name="Cell">
        <title>Insight into structure and assembly of the nuclear pore complex by utilizing the genome of a eukaryotic thermophile.</title>
        <authorList>
            <person name="Amlacher S."/>
            <person name="Sarges P."/>
            <person name="Flemming D."/>
            <person name="van Noort V."/>
            <person name="Kunze R."/>
            <person name="Devos D.P."/>
            <person name="Arumugam M."/>
            <person name="Bork P."/>
            <person name="Hurt E."/>
        </authorList>
    </citation>
    <scope>NUCLEOTIDE SEQUENCE [LARGE SCALE GENOMIC DNA]</scope>
    <source>
        <strain evidence="7">DSM 1495 / CBS 144.50 / IMI 039719</strain>
    </source>
</reference>
<dbReference type="EC" id="3.1.1.29" evidence="1"/>
<dbReference type="Gene3D" id="3.40.1490.10">
    <property type="entry name" value="Bit1"/>
    <property type="match status" value="1"/>
</dbReference>
<comment type="catalytic activity">
    <reaction evidence="4">
        <text>an N-acyl-L-alpha-aminoacyl-tRNA + H2O = an N-acyl-L-amino acid + a tRNA + H(+)</text>
        <dbReference type="Rhea" id="RHEA:54448"/>
        <dbReference type="Rhea" id="RHEA-COMP:10123"/>
        <dbReference type="Rhea" id="RHEA-COMP:13883"/>
        <dbReference type="ChEBI" id="CHEBI:15377"/>
        <dbReference type="ChEBI" id="CHEBI:15378"/>
        <dbReference type="ChEBI" id="CHEBI:59874"/>
        <dbReference type="ChEBI" id="CHEBI:78442"/>
        <dbReference type="ChEBI" id="CHEBI:138191"/>
        <dbReference type="EC" id="3.1.1.29"/>
    </reaction>
</comment>
<organism evidence="7">
    <name type="scientific">Chaetomium thermophilum (strain DSM 1495 / CBS 144.50 / IMI 039719)</name>
    <name type="common">Thermochaetoides thermophila</name>
    <dbReference type="NCBI Taxonomy" id="759272"/>
    <lineage>
        <taxon>Eukaryota</taxon>
        <taxon>Fungi</taxon>
        <taxon>Dikarya</taxon>
        <taxon>Ascomycota</taxon>
        <taxon>Pezizomycotina</taxon>
        <taxon>Sordariomycetes</taxon>
        <taxon>Sordariomycetidae</taxon>
        <taxon>Sordariales</taxon>
        <taxon>Chaetomiaceae</taxon>
        <taxon>Thermochaetoides</taxon>
    </lineage>
</organism>
<dbReference type="GO" id="GO:0004045">
    <property type="term" value="F:peptidyl-tRNA hydrolase activity"/>
    <property type="evidence" value="ECO:0007669"/>
    <property type="project" value="UniProtKB-EC"/>
</dbReference>
<dbReference type="NCBIfam" id="TIGR00283">
    <property type="entry name" value="arch_pth2"/>
    <property type="match status" value="1"/>
</dbReference>
<proteinExistence type="inferred from homology"/>
<dbReference type="EMBL" id="GL988032">
    <property type="protein sequence ID" value="EGS23528.1"/>
    <property type="molecule type" value="Genomic_DNA"/>
</dbReference>
<dbReference type="PANTHER" id="PTHR12649">
    <property type="entry name" value="PEPTIDYL-TRNA HYDROLASE 2"/>
    <property type="match status" value="1"/>
</dbReference>
<dbReference type="PANTHER" id="PTHR12649:SF11">
    <property type="entry name" value="PEPTIDYL-TRNA HYDROLASE 2, MITOCHONDRIAL"/>
    <property type="match status" value="1"/>
</dbReference>
<dbReference type="KEGG" id="cthr:CTHT_0002220"/>
<evidence type="ECO:0000256" key="5">
    <source>
        <dbReference type="SAM" id="Phobius"/>
    </source>
</evidence>
<keyword evidence="2 6" id="KW-0378">Hydrolase</keyword>
<evidence type="ECO:0000313" key="7">
    <source>
        <dbReference type="Proteomes" id="UP000008066"/>
    </source>
</evidence>
<evidence type="ECO:0000256" key="4">
    <source>
        <dbReference type="ARBA" id="ARBA00048707"/>
    </source>
</evidence>
<dbReference type="Proteomes" id="UP000008066">
    <property type="component" value="Unassembled WGS sequence"/>
</dbReference>
<dbReference type="Pfam" id="PF01981">
    <property type="entry name" value="PTH2"/>
    <property type="match status" value="1"/>
</dbReference>
<keyword evidence="7" id="KW-1185">Reference proteome</keyword>
<dbReference type="AlphaFoldDB" id="G0RZA0"/>
<comment type="similarity">
    <text evidence="3">Belongs to the PTH2 family.</text>
</comment>
<dbReference type="InterPro" id="IPR023476">
    <property type="entry name" value="Pep_tRNA_hydro_II_dom_sf"/>
</dbReference>
<keyword evidence="5" id="KW-0812">Transmembrane</keyword>
<dbReference type="CDD" id="cd02430">
    <property type="entry name" value="PTH2"/>
    <property type="match status" value="1"/>
</dbReference>
<keyword evidence="5" id="KW-0472">Membrane</keyword>